<name>A0ACC2LUV5_PERAE</name>
<reference evidence="1 2" key="1">
    <citation type="journal article" date="2022" name="Hortic Res">
        <title>A haplotype resolved chromosomal level avocado genome allows analysis of novel avocado genes.</title>
        <authorList>
            <person name="Nath O."/>
            <person name="Fletcher S.J."/>
            <person name="Hayward A."/>
            <person name="Shaw L.M."/>
            <person name="Masouleh A.K."/>
            <person name="Furtado A."/>
            <person name="Henry R.J."/>
            <person name="Mitter N."/>
        </authorList>
    </citation>
    <scope>NUCLEOTIDE SEQUENCE [LARGE SCALE GENOMIC DNA]</scope>
    <source>
        <strain evidence="2">cv. Hass</strain>
    </source>
</reference>
<evidence type="ECO:0000313" key="2">
    <source>
        <dbReference type="Proteomes" id="UP001234297"/>
    </source>
</evidence>
<comment type="caution">
    <text evidence="1">The sequence shown here is derived from an EMBL/GenBank/DDBJ whole genome shotgun (WGS) entry which is preliminary data.</text>
</comment>
<proteinExistence type="predicted"/>
<dbReference type="Proteomes" id="UP001234297">
    <property type="component" value="Chromosome 3"/>
</dbReference>
<keyword evidence="2" id="KW-1185">Reference proteome</keyword>
<protein>
    <submittedName>
        <fullName evidence="1">Uncharacterized protein</fullName>
    </submittedName>
</protein>
<evidence type="ECO:0000313" key="1">
    <source>
        <dbReference type="EMBL" id="KAJ8636963.1"/>
    </source>
</evidence>
<organism evidence="1 2">
    <name type="scientific">Persea americana</name>
    <name type="common">Avocado</name>
    <dbReference type="NCBI Taxonomy" id="3435"/>
    <lineage>
        <taxon>Eukaryota</taxon>
        <taxon>Viridiplantae</taxon>
        <taxon>Streptophyta</taxon>
        <taxon>Embryophyta</taxon>
        <taxon>Tracheophyta</taxon>
        <taxon>Spermatophyta</taxon>
        <taxon>Magnoliopsida</taxon>
        <taxon>Magnoliidae</taxon>
        <taxon>Laurales</taxon>
        <taxon>Lauraceae</taxon>
        <taxon>Persea</taxon>
    </lineage>
</organism>
<dbReference type="EMBL" id="CM056811">
    <property type="protein sequence ID" value="KAJ8636963.1"/>
    <property type="molecule type" value="Genomic_DNA"/>
</dbReference>
<gene>
    <name evidence="1" type="ORF">MRB53_011230</name>
</gene>
<accession>A0ACC2LUV5</accession>
<sequence length="684" mass="75026">MVFFDFNIPFLESSSQTAESSKSAKKNARLKLVVKAMELGYSGVAYNRTIKGVMSESDRCQIPLFPLSSLLKAAPALSSTVRFHRELLGVRLDSPFRQYTRLTVAVETAIHASALNSGNPILKTYDLVAVRPLNQAAFDQACKVSEVDLISIDFSQKLPFRLKFPMVKAAIERGIHFEITYSHLISDVKARSQILSGAQLLVDWTRGKNIIIASAAPTANELRGPYDVANLSSLLGLSMERAKAAVSKNCRSLIANALRKKQYHKETLRIEQISNDDLLNSKGDWFGNWHGWDPISSGEGDLSLEDISKFLSAAHKTPKNSNETDVMLVADGMPTGCLQSKDQFPISGLRSLSLDTTPFFFGSVQLGSSATINKSLKQSDALDVVSDVVGKPLTDISPKGPISHSEGDLMSPNTYGLTLTGTPLKDQISHSEGYQMQLDDSATCIPTIQNFEPSYGCDQGPSTSNGVDVLPVVLNNTFESTESDNCLAGSKDNLLPVDDSSTLLTPAEDIDHCVSYHEDLKQPNGHDMLSISMGTPSYVTSSLNESLTMSRDANVMVVCEDRNENPRCLDLPDLAECDIRMEGNLTETEKREECDLTPVLKIELQERGVDKVPLVDDTMSEEAFDEMRETEEGDVVPVADDFLLEEVVEMKASRQEVGAQHQNEVLLDKGRRGTYNLPGIKGRD</sequence>